<keyword evidence="4" id="KW-0227">DNA damage</keyword>
<dbReference type="Proteomes" id="UP000038011">
    <property type="component" value="Unassembled WGS sequence"/>
</dbReference>
<evidence type="ECO:0000256" key="3">
    <source>
        <dbReference type="ARBA" id="ARBA00022741"/>
    </source>
</evidence>
<feature type="binding site" evidence="16">
    <location>
        <begin position="216"/>
        <end position="223"/>
    </location>
    <ligand>
        <name>ATP</name>
        <dbReference type="ChEBI" id="CHEBI:30616"/>
    </ligand>
</feature>
<dbReference type="PANTHER" id="PTHR11070:SF2">
    <property type="entry name" value="ATP-DEPENDENT DNA HELICASE SRS2"/>
    <property type="match status" value="1"/>
</dbReference>
<accession>A0A0N0E720</accession>
<evidence type="ECO:0000313" key="19">
    <source>
        <dbReference type="EMBL" id="KPB00675.1"/>
    </source>
</evidence>
<feature type="domain" description="UvrD-like helicase C-terminal" evidence="18">
    <location>
        <begin position="499"/>
        <end position="777"/>
    </location>
</feature>
<dbReference type="GO" id="GO:0003677">
    <property type="term" value="F:DNA binding"/>
    <property type="evidence" value="ECO:0007669"/>
    <property type="project" value="UniProtKB-KW"/>
</dbReference>
<protein>
    <recommendedName>
        <fullName evidence="13">DNA 3'-5' helicase</fullName>
        <ecNumber evidence="13">5.6.2.4</ecNumber>
    </recommendedName>
    <alternativeName>
        <fullName evidence="14">DNA 3'-5' helicase II</fullName>
    </alternativeName>
</protein>
<comment type="catalytic activity">
    <reaction evidence="12">
        <text>Couples ATP hydrolysis with the unwinding of duplex DNA by translocating in the 3'-5' direction.</text>
        <dbReference type="EC" id="5.6.2.4"/>
    </reaction>
</comment>
<evidence type="ECO:0000259" key="17">
    <source>
        <dbReference type="PROSITE" id="PS51198"/>
    </source>
</evidence>
<dbReference type="Gene3D" id="1.10.10.160">
    <property type="match status" value="1"/>
</dbReference>
<comment type="similarity">
    <text evidence="1">Belongs to the helicase family. UvrD subfamily.</text>
</comment>
<evidence type="ECO:0000256" key="9">
    <source>
        <dbReference type="ARBA" id="ARBA00023125"/>
    </source>
</evidence>
<dbReference type="PATRIC" id="fig|1514904.3.peg.1400"/>
<keyword evidence="11" id="KW-0413">Isomerase</keyword>
<dbReference type="RefSeq" id="WP_053999753.1">
    <property type="nucleotide sequence ID" value="NZ_JXMU01000018.1"/>
</dbReference>
<keyword evidence="20" id="KW-1185">Reference proteome</keyword>
<dbReference type="SUPFAM" id="SSF52540">
    <property type="entry name" value="P-loop containing nucleoside triphosphate hydrolases"/>
    <property type="match status" value="1"/>
</dbReference>
<dbReference type="Gene3D" id="1.10.486.10">
    <property type="entry name" value="PCRA, domain 4"/>
    <property type="match status" value="1"/>
</dbReference>
<dbReference type="InterPro" id="IPR027417">
    <property type="entry name" value="P-loop_NTPase"/>
</dbReference>
<keyword evidence="6 16" id="KW-0347">Helicase</keyword>
<name>A0A0N0E720_9HYPH</name>
<dbReference type="GO" id="GO:0000725">
    <property type="term" value="P:recombinational repair"/>
    <property type="evidence" value="ECO:0007669"/>
    <property type="project" value="TreeGrafter"/>
</dbReference>
<dbReference type="OrthoDB" id="384988at2"/>
<evidence type="ECO:0000256" key="16">
    <source>
        <dbReference type="PROSITE-ProRule" id="PRU00560"/>
    </source>
</evidence>
<evidence type="ECO:0000256" key="1">
    <source>
        <dbReference type="ARBA" id="ARBA00009922"/>
    </source>
</evidence>
<evidence type="ECO:0000256" key="6">
    <source>
        <dbReference type="ARBA" id="ARBA00022806"/>
    </source>
</evidence>
<dbReference type="CDD" id="cd17932">
    <property type="entry name" value="DEXQc_UvrD"/>
    <property type="match status" value="1"/>
</dbReference>
<evidence type="ECO:0000259" key="18">
    <source>
        <dbReference type="PROSITE" id="PS51217"/>
    </source>
</evidence>
<dbReference type="InterPro" id="IPR014017">
    <property type="entry name" value="DNA_helicase_UvrD-like_C"/>
</dbReference>
<dbReference type="EMBL" id="JXMU01000018">
    <property type="protein sequence ID" value="KPB00675.1"/>
    <property type="molecule type" value="Genomic_DNA"/>
</dbReference>
<gene>
    <name evidence="19" type="ORF">SU32_12740</name>
</gene>
<dbReference type="PROSITE" id="PS51198">
    <property type="entry name" value="UVRD_HELICASE_ATP_BIND"/>
    <property type="match status" value="1"/>
</dbReference>
<dbReference type="InterPro" id="IPR000212">
    <property type="entry name" value="DNA_helicase_UvrD/REP"/>
</dbReference>
<evidence type="ECO:0000256" key="11">
    <source>
        <dbReference type="ARBA" id="ARBA00023235"/>
    </source>
</evidence>
<keyword evidence="8 16" id="KW-0067">ATP-binding</keyword>
<dbReference type="EC" id="5.6.2.4" evidence="13"/>
<dbReference type="GO" id="GO:0043138">
    <property type="term" value="F:3'-5' DNA helicase activity"/>
    <property type="evidence" value="ECO:0007669"/>
    <property type="project" value="UniProtKB-EC"/>
</dbReference>
<dbReference type="GO" id="GO:0005829">
    <property type="term" value="C:cytosol"/>
    <property type="evidence" value="ECO:0007669"/>
    <property type="project" value="TreeGrafter"/>
</dbReference>
<proteinExistence type="inferred from homology"/>
<keyword evidence="9" id="KW-0238">DNA-binding</keyword>
<comment type="caution">
    <text evidence="19">The sequence shown here is derived from an EMBL/GenBank/DDBJ whole genome shotgun (WGS) entry which is preliminary data.</text>
</comment>
<dbReference type="Pfam" id="PF12705">
    <property type="entry name" value="PDDEXK_1"/>
    <property type="match status" value="1"/>
</dbReference>
<dbReference type="InterPro" id="IPR014016">
    <property type="entry name" value="UvrD-like_ATP-bd"/>
</dbReference>
<evidence type="ECO:0000256" key="13">
    <source>
        <dbReference type="ARBA" id="ARBA00034808"/>
    </source>
</evidence>
<keyword evidence="10" id="KW-0234">DNA repair</keyword>
<evidence type="ECO:0000256" key="7">
    <source>
        <dbReference type="ARBA" id="ARBA00022839"/>
    </source>
</evidence>
<evidence type="ECO:0000256" key="14">
    <source>
        <dbReference type="ARBA" id="ARBA00034923"/>
    </source>
</evidence>
<evidence type="ECO:0000256" key="10">
    <source>
        <dbReference type="ARBA" id="ARBA00023204"/>
    </source>
</evidence>
<keyword evidence="2" id="KW-0540">Nuclease</keyword>
<organism evidence="19 20">
    <name type="scientific">Ahrensia marina</name>
    <dbReference type="NCBI Taxonomy" id="1514904"/>
    <lineage>
        <taxon>Bacteria</taxon>
        <taxon>Pseudomonadati</taxon>
        <taxon>Pseudomonadota</taxon>
        <taxon>Alphaproteobacteria</taxon>
        <taxon>Hyphomicrobiales</taxon>
        <taxon>Ahrensiaceae</taxon>
        <taxon>Ahrensia</taxon>
    </lineage>
</organism>
<keyword evidence="7" id="KW-0269">Exonuclease</keyword>
<dbReference type="Pfam" id="PF13361">
    <property type="entry name" value="UvrD_C"/>
    <property type="match status" value="2"/>
</dbReference>
<evidence type="ECO:0000256" key="12">
    <source>
        <dbReference type="ARBA" id="ARBA00034617"/>
    </source>
</evidence>
<evidence type="ECO:0000313" key="20">
    <source>
        <dbReference type="Proteomes" id="UP000038011"/>
    </source>
</evidence>
<dbReference type="PANTHER" id="PTHR11070">
    <property type="entry name" value="UVRD / RECB / PCRA DNA HELICASE FAMILY MEMBER"/>
    <property type="match status" value="1"/>
</dbReference>
<dbReference type="Pfam" id="PF00580">
    <property type="entry name" value="UvrD-helicase"/>
    <property type="match status" value="1"/>
</dbReference>
<dbReference type="InterPro" id="IPR038726">
    <property type="entry name" value="PDDEXK_AddAB-type"/>
</dbReference>
<evidence type="ECO:0000256" key="15">
    <source>
        <dbReference type="ARBA" id="ARBA00048988"/>
    </source>
</evidence>
<dbReference type="STRING" id="1514904.SU32_12740"/>
<dbReference type="Gene3D" id="3.40.50.300">
    <property type="entry name" value="P-loop containing nucleotide triphosphate hydrolases"/>
    <property type="match status" value="2"/>
</dbReference>
<dbReference type="Gene3D" id="3.90.320.10">
    <property type="match status" value="1"/>
</dbReference>
<evidence type="ECO:0000256" key="4">
    <source>
        <dbReference type="ARBA" id="ARBA00022763"/>
    </source>
</evidence>
<dbReference type="PROSITE" id="PS51217">
    <property type="entry name" value="UVRD_HELICASE_CTER"/>
    <property type="match status" value="1"/>
</dbReference>
<dbReference type="InterPro" id="IPR013986">
    <property type="entry name" value="DExx_box_DNA_helicase_dom_sf"/>
</dbReference>
<dbReference type="InterPro" id="IPR011604">
    <property type="entry name" value="PDDEXK-like_dom_sf"/>
</dbReference>
<keyword evidence="3 16" id="KW-0547">Nucleotide-binding</keyword>
<dbReference type="GO" id="GO:0004527">
    <property type="term" value="F:exonuclease activity"/>
    <property type="evidence" value="ECO:0007669"/>
    <property type="project" value="UniProtKB-KW"/>
</dbReference>
<keyword evidence="5 16" id="KW-0378">Hydrolase</keyword>
<evidence type="ECO:0000256" key="8">
    <source>
        <dbReference type="ARBA" id="ARBA00022840"/>
    </source>
</evidence>
<feature type="domain" description="UvrD-like helicase ATP-binding" evidence="17">
    <location>
        <begin position="195"/>
        <end position="494"/>
    </location>
</feature>
<dbReference type="GO" id="GO:0005524">
    <property type="term" value="F:ATP binding"/>
    <property type="evidence" value="ECO:0007669"/>
    <property type="project" value="UniProtKB-UniRule"/>
</dbReference>
<comment type="catalytic activity">
    <reaction evidence="15">
        <text>ATP + H2O = ADP + phosphate + H(+)</text>
        <dbReference type="Rhea" id="RHEA:13065"/>
        <dbReference type="ChEBI" id="CHEBI:15377"/>
        <dbReference type="ChEBI" id="CHEBI:15378"/>
        <dbReference type="ChEBI" id="CHEBI:30616"/>
        <dbReference type="ChEBI" id="CHEBI:43474"/>
        <dbReference type="ChEBI" id="CHEBI:456216"/>
        <dbReference type="EC" id="5.6.2.4"/>
    </reaction>
</comment>
<sequence>MDQIELARQKATELHDNLVAKGGDPANPLEFILREAKRRDIEVRTYSKGHAQLEGGQALFDADAHAIRHEETGSDFLNAFLIAHEIGHDEFGSAGDATPAMGIDPARSADPAATGAERLLDYSHKGRQEVLMDLFARELLFPRTMARKWYLDEALTAKQISERLGAPYDMVAVQLFDALLLPQIEVTPQKKSKPKQLNPEQKKAATHDGGALLLRAGPGTGKTQTLIGRLEHLRDKGVDPASILVLTFSNKAAGELSDRALDLWPEAAGAIWIGTFHSFGLDIVRRFHDRLDISVEPTPLDPTAAIALLENEFVRLDLQHFKELYDPTDQLKDILSAISRAKDEVVNAPRYKEFADAMRASAVADEDIETAERCQEIAQVYEVYETLKKNGDFVDFGDLVALPTALVETDQQACSLLQDRYTHILVDEYQDVNRASVRLLRALKPDGKGLWAVGDAKQSIYRFRGASSFNMQRFLEEDFPSGSIMNLVTNYRSFQEICDGFVEFANAEMLAAEANVQAVAHRGSSSTKPGFVAVEGKHDEIDEIAARTNAAVGSGIPFKEQAVLCKANDRLADVAAGLESRGIPVLYLGPLFDRPEIKEALSFLSLLTDPRAMGLSCVATIPEFEMLIDDLSVCAERLATGDKPDPLEWKTRLSNSTNLTPNGQGALQSIINALNGLSERSTPWRAFASIYLDNTNLVRGLFKQAQDGISLPAIALWQFQNFLRSVRVDGEGYPVTLILDHIRRLVILSDERDLRDLPTAAQSLNAVRLMTIHGSKGLEFKMVHLPSLTSRSMPSASRQTSPAPPDGMIDGPIHSGKGAVRAGHDEEQECLFFVALSRAEDELVMYSYNNRSKFIDRIAHKLDFPGQLAVTQENATNEKTVGVAFETPLTITPSQLALYEKCPRRFLYAHVLKLGGRRTESAFMKMHGAVQKTIDDLVNPENSIGSEAELEVLYKRHWEARGPTDHGYASDYERAGRQLLTYLFKLRQGETPRSPADFALNLGHAQIVVRPDECTIDSDGKLIMRRIRTGRQTKKSTDTLDAAAYQLAVEPTGDFEFVFLSSEERGSVSMGTTKLNNRRRQIEEATQAIRTGSFPASPKQPARTCPRCPYFFICTDAPSGELSKKTLN</sequence>
<reference evidence="19 20" key="1">
    <citation type="submission" date="2015-01" db="EMBL/GenBank/DDBJ databases">
        <title>Ahrensia donghaiensis sp. nov., a novel dimethylsulphoniopropionate-cleavage bacterium isolated from seawater and emended descriptions of the genus Ahrensia and Ahrensia kielensis.</title>
        <authorList>
            <person name="Liu J."/>
        </authorList>
    </citation>
    <scope>NUCLEOTIDE SEQUENCE [LARGE SCALE GENOMIC DNA]</scope>
    <source>
        <strain evidence="19 20">LZD062</strain>
    </source>
</reference>
<evidence type="ECO:0000256" key="2">
    <source>
        <dbReference type="ARBA" id="ARBA00022722"/>
    </source>
</evidence>
<dbReference type="AlphaFoldDB" id="A0A0N0E720"/>
<evidence type="ECO:0000256" key="5">
    <source>
        <dbReference type="ARBA" id="ARBA00022801"/>
    </source>
</evidence>